<dbReference type="Proteomes" id="UP000033684">
    <property type="component" value="Unassembled WGS sequence"/>
</dbReference>
<dbReference type="RefSeq" id="WP_131655522.1">
    <property type="nucleotide sequence ID" value="NZ_LAJX01000096.1"/>
</dbReference>
<dbReference type="AlphaFoldDB" id="A0A0F3IIV9"/>
<reference evidence="1 2" key="2">
    <citation type="journal article" date="2016" name="Microb. Ecol.">
        <title>Genome Characteristics of a Novel Type I Methanotroph (Sn10-6) Isolated from a Flooded Indian Rice Field.</title>
        <authorList>
            <person name="Rahalkar M.C."/>
            <person name="Pandit P.S."/>
            <person name="Dhakephalkar P.K."/>
            <person name="Pore S."/>
            <person name="Arora P."/>
            <person name="Kapse N."/>
        </authorList>
    </citation>
    <scope>NUCLEOTIDE SEQUENCE [LARGE SCALE GENOMIC DNA]</scope>
    <source>
        <strain evidence="1 2">Sn10-6</strain>
    </source>
</reference>
<dbReference type="EMBL" id="LAJX01000096">
    <property type="protein sequence ID" value="KJV06666.1"/>
    <property type="molecule type" value="Genomic_DNA"/>
</dbReference>
<evidence type="ECO:0008006" key="3">
    <source>
        <dbReference type="Google" id="ProtNLM"/>
    </source>
</evidence>
<accession>A0A0F3IIV9</accession>
<dbReference type="Gene3D" id="3.30.450.40">
    <property type="match status" value="1"/>
</dbReference>
<proteinExistence type="predicted"/>
<dbReference type="SUPFAM" id="SSF55781">
    <property type="entry name" value="GAF domain-like"/>
    <property type="match status" value="1"/>
</dbReference>
<keyword evidence="2" id="KW-1185">Reference proteome</keyword>
<evidence type="ECO:0000313" key="2">
    <source>
        <dbReference type="Proteomes" id="UP000033684"/>
    </source>
</evidence>
<evidence type="ECO:0000313" key="1">
    <source>
        <dbReference type="EMBL" id="KJV06666.1"/>
    </source>
</evidence>
<gene>
    <name evidence="1" type="ORF">VZ94_09685</name>
</gene>
<comment type="caution">
    <text evidence="1">The sequence shown here is derived from an EMBL/GenBank/DDBJ whole genome shotgun (WGS) entry which is preliminary data.</text>
</comment>
<dbReference type="InterPro" id="IPR029016">
    <property type="entry name" value="GAF-like_dom_sf"/>
</dbReference>
<reference evidence="2" key="1">
    <citation type="submission" date="2015-03" db="EMBL/GenBank/DDBJ databases">
        <title>Draft genome sequence of a novel methanotroph (Sn10-6) isolated from flooded ricefield rhizosphere in India.</title>
        <authorList>
            <person name="Pandit P.S."/>
            <person name="Pore S.D."/>
            <person name="Arora P."/>
            <person name="Kapse N.G."/>
            <person name="Dhakephalkar P.K."/>
            <person name="Rahalkar M.C."/>
        </authorList>
    </citation>
    <scope>NUCLEOTIDE SEQUENCE [LARGE SCALE GENOMIC DNA]</scope>
    <source>
        <strain evidence="2">Sn10-6</strain>
    </source>
</reference>
<organism evidence="1 2">
    <name type="scientific">Methylocucumis oryzae</name>
    <dbReference type="NCBI Taxonomy" id="1632867"/>
    <lineage>
        <taxon>Bacteria</taxon>
        <taxon>Pseudomonadati</taxon>
        <taxon>Pseudomonadota</taxon>
        <taxon>Gammaproteobacteria</taxon>
        <taxon>Methylococcales</taxon>
        <taxon>Methylococcaceae</taxon>
        <taxon>Methylocucumis</taxon>
    </lineage>
</organism>
<protein>
    <recommendedName>
        <fullName evidence="3">Diguanylate cyclase</fullName>
    </recommendedName>
</protein>
<sequence length="115" mass="13076">MDITELRRQQLLEAQRQRVFETMAQGGTLVQILLQVAIYIETFLPGLRSSIMLLEHNGNRLYRMAAPSFPKVTAIDGVEIAKFAGCCAIAARSGERVMVEDMHHHPCWETCREFL</sequence>
<name>A0A0F3IIV9_9GAMM</name>